<accession>A0ABN1YJT7</accession>
<protein>
    <recommendedName>
        <fullName evidence="4">Secreted protein</fullName>
    </recommendedName>
</protein>
<comment type="caution">
    <text evidence="2">The sequence shown here is derived from an EMBL/GenBank/DDBJ whole genome shotgun (WGS) entry which is preliminary data.</text>
</comment>
<organism evidence="2 3">
    <name type="scientific">Kitasatospora putterlickiae</name>
    <dbReference type="NCBI Taxonomy" id="221725"/>
    <lineage>
        <taxon>Bacteria</taxon>
        <taxon>Bacillati</taxon>
        <taxon>Actinomycetota</taxon>
        <taxon>Actinomycetes</taxon>
        <taxon>Kitasatosporales</taxon>
        <taxon>Streptomycetaceae</taxon>
        <taxon>Kitasatospora</taxon>
    </lineage>
</organism>
<dbReference type="EMBL" id="BAAAKJ010000539">
    <property type="protein sequence ID" value="GAA1415960.1"/>
    <property type="molecule type" value="Genomic_DNA"/>
</dbReference>
<evidence type="ECO:0008006" key="4">
    <source>
        <dbReference type="Google" id="ProtNLM"/>
    </source>
</evidence>
<proteinExistence type="predicted"/>
<feature type="chain" id="PRO_5045787425" description="Secreted protein" evidence="1">
    <location>
        <begin position="20"/>
        <end position="88"/>
    </location>
</feature>
<gene>
    <name evidence="2" type="ORF">GCM10009639_70070</name>
</gene>
<sequence>MNKSKRVLTALALAGTAVAATVSSAGSAHAIAGIGEGPGGVLASPAFLLADLTGATSAMPVGQGDLAALAEKAMKEKQAEQAAQQQGH</sequence>
<feature type="signal peptide" evidence="1">
    <location>
        <begin position="1"/>
        <end position="19"/>
    </location>
</feature>
<dbReference type="RefSeq" id="WP_344345777.1">
    <property type="nucleotide sequence ID" value="NZ_BAAAKJ010000539.1"/>
</dbReference>
<evidence type="ECO:0000256" key="1">
    <source>
        <dbReference type="SAM" id="SignalP"/>
    </source>
</evidence>
<keyword evidence="3" id="KW-1185">Reference proteome</keyword>
<dbReference type="Proteomes" id="UP001499863">
    <property type="component" value="Unassembled WGS sequence"/>
</dbReference>
<evidence type="ECO:0000313" key="2">
    <source>
        <dbReference type="EMBL" id="GAA1415960.1"/>
    </source>
</evidence>
<evidence type="ECO:0000313" key="3">
    <source>
        <dbReference type="Proteomes" id="UP001499863"/>
    </source>
</evidence>
<name>A0ABN1YJT7_9ACTN</name>
<keyword evidence="1" id="KW-0732">Signal</keyword>
<reference evidence="2 3" key="1">
    <citation type="journal article" date="2019" name="Int. J. Syst. Evol. Microbiol.">
        <title>The Global Catalogue of Microorganisms (GCM) 10K type strain sequencing project: providing services to taxonomists for standard genome sequencing and annotation.</title>
        <authorList>
            <consortium name="The Broad Institute Genomics Platform"/>
            <consortium name="The Broad Institute Genome Sequencing Center for Infectious Disease"/>
            <person name="Wu L."/>
            <person name="Ma J."/>
        </authorList>
    </citation>
    <scope>NUCLEOTIDE SEQUENCE [LARGE SCALE GENOMIC DNA]</scope>
    <source>
        <strain evidence="2 3">JCM 12393</strain>
    </source>
</reference>